<dbReference type="OrthoDB" id="129664at2"/>
<gene>
    <name evidence="2" type="ORF">SBA1_460022</name>
</gene>
<feature type="compositionally biased region" description="Basic and acidic residues" evidence="1">
    <location>
        <begin position="10"/>
        <end position="31"/>
    </location>
</feature>
<dbReference type="AlphaFoldDB" id="A0A2U3KRY0"/>
<accession>A0A2U3KRY0</accession>
<evidence type="ECO:0000256" key="1">
    <source>
        <dbReference type="SAM" id="MobiDB-lite"/>
    </source>
</evidence>
<name>A0A2U3KRY0_9BACT</name>
<sequence length="151" mass="16958">MAKYRQPGYQDRDRESKNQEPRGEGTRKPPPERTSGPPRWDHALGPKPVNLPGTRTVSRCAQCGTVLDGTATLGTCPKCGFELHSCKQCMYFDPGSRLECMQPVKERVAKKDARNECASYEIRVTREKETSTPASLRPNDARAAFENLFKK</sequence>
<protein>
    <submittedName>
        <fullName evidence="2">Uncharacterized protein</fullName>
    </submittedName>
</protein>
<evidence type="ECO:0000313" key="3">
    <source>
        <dbReference type="Proteomes" id="UP000238701"/>
    </source>
</evidence>
<dbReference type="EMBL" id="OMOD01000140">
    <property type="protein sequence ID" value="SPF42425.1"/>
    <property type="molecule type" value="Genomic_DNA"/>
</dbReference>
<evidence type="ECO:0000313" key="2">
    <source>
        <dbReference type="EMBL" id="SPF42425.1"/>
    </source>
</evidence>
<reference evidence="3" key="1">
    <citation type="submission" date="2018-02" db="EMBL/GenBank/DDBJ databases">
        <authorList>
            <person name="Hausmann B."/>
        </authorList>
    </citation>
    <scope>NUCLEOTIDE SEQUENCE [LARGE SCALE GENOMIC DNA]</scope>
    <source>
        <strain evidence="3">Peat soil MAG SbA1</strain>
    </source>
</reference>
<proteinExistence type="predicted"/>
<organism evidence="2 3">
    <name type="scientific">Candidatus Sulfotelmatobacter kueseliae</name>
    <dbReference type="NCBI Taxonomy" id="2042962"/>
    <lineage>
        <taxon>Bacteria</taxon>
        <taxon>Pseudomonadati</taxon>
        <taxon>Acidobacteriota</taxon>
        <taxon>Terriglobia</taxon>
        <taxon>Terriglobales</taxon>
        <taxon>Candidatus Korobacteraceae</taxon>
        <taxon>Candidatus Sulfotelmatobacter</taxon>
    </lineage>
</organism>
<feature type="region of interest" description="Disordered" evidence="1">
    <location>
        <begin position="1"/>
        <end position="51"/>
    </location>
</feature>
<dbReference type="Proteomes" id="UP000238701">
    <property type="component" value="Unassembled WGS sequence"/>
</dbReference>